<dbReference type="Proteomes" id="UP000228621">
    <property type="component" value="Unassembled WGS sequence"/>
</dbReference>
<sequence length="150" mass="16697">MAFLLEHLAQTLVVLGIACLIVEVAVLGFATFVLFFLGLSLVISGGLMYAGMLDQTWLTALWFNALVTTLLAVFLWKPLKRMQEVTDKKEVNSDFAELTFTLEKDLNADSRIFHNYSGIAWQLKSKTPLPAGTEVKVVKKEVGAFWVEAI</sequence>
<dbReference type="OrthoDB" id="7863671at2"/>
<reference evidence="3" key="1">
    <citation type="journal article" date="2019" name="Genome Announc.">
        <title>Draft Genome Sequence of Pseudoalteromonas piscicida Strain 36Y ROTHPW, an Hypersaline Seawater Isolate from the South Coast of Sonora, Mexico.</title>
        <authorList>
            <person name="Sanchez-Diaz R."/>
            <person name="Molina-Garza Z.J."/>
            <person name="Cruz-Suarez L.E."/>
            <person name="Selvin J."/>
            <person name="Kiran G.S."/>
            <person name="Ibarra-Gamez J.C."/>
            <person name="Gomez-Gil B."/>
            <person name="Galaviz-Silva L."/>
        </authorList>
    </citation>
    <scope>NUCLEOTIDE SEQUENCE [LARGE SCALE GENOMIC DNA]</scope>
    <source>
        <strain evidence="3">36Y_RITHPW</strain>
    </source>
</reference>
<keyword evidence="2" id="KW-0645">Protease</keyword>
<dbReference type="GO" id="GO:0005886">
    <property type="term" value="C:plasma membrane"/>
    <property type="evidence" value="ECO:0007669"/>
    <property type="project" value="TreeGrafter"/>
</dbReference>
<dbReference type="RefSeq" id="WP_099643579.1">
    <property type="nucleotide sequence ID" value="NZ_NKHF01000096.1"/>
</dbReference>
<keyword evidence="2" id="KW-0378">Hydrolase</keyword>
<feature type="transmembrane region" description="Helical" evidence="1">
    <location>
        <begin position="12"/>
        <end position="37"/>
    </location>
</feature>
<keyword evidence="1" id="KW-0812">Transmembrane</keyword>
<comment type="caution">
    <text evidence="2">The sequence shown here is derived from an EMBL/GenBank/DDBJ whole genome shotgun (WGS) entry which is preliminary data.</text>
</comment>
<feature type="transmembrane region" description="Helical" evidence="1">
    <location>
        <begin position="57"/>
        <end position="76"/>
    </location>
</feature>
<dbReference type="PANTHER" id="PTHR33507:SF3">
    <property type="entry name" value="INNER MEMBRANE PROTEIN YBBJ"/>
    <property type="match status" value="1"/>
</dbReference>
<proteinExistence type="predicted"/>
<name>A0A2A5JL35_PSEO7</name>
<evidence type="ECO:0000313" key="3">
    <source>
        <dbReference type="Proteomes" id="UP000228621"/>
    </source>
</evidence>
<gene>
    <name evidence="2" type="ORF">CEX98_18945</name>
</gene>
<protein>
    <submittedName>
        <fullName evidence="2">Activity regulator of membrane protease YbbK</fullName>
    </submittedName>
</protein>
<dbReference type="GO" id="GO:0006508">
    <property type="term" value="P:proteolysis"/>
    <property type="evidence" value="ECO:0007669"/>
    <property type="project" value="UniProtKB-KW"/>
</dbReference>
<dbReference type="InterPro" id="IPR052165">
    <property type="entry name" value="Membrane_assoc_protease"/>
</dbReference>
<evidence type="ECO:0000313" key="2">
    <source>
        <dbReference type="EMBL" id="PCK30135.1"/>
    </source>
</evidence>
<keyword evidence="3" id="KW-1185">Reference proteome</keyword>
<dbReference type="PANTHER" id="PTHR33507">
    <property type="entry name" value="INNER MEMBRANE PROTEIN YBBJ"/>
    <property type="match status" value="1"/>
</dbReference>
<dbReference type="EMBL" id="NKHF01000096">
    <property type="protein sequence ID" value="PCK30135.1"/>
    <property type="molecule type" value="Genomic_DNA"/>
</dbReference>
<keyword evidence="1" id="KW-0472">Membrane</keyword>
<organism evidence="2 3">
    <name type="scientific">Pseudoalteromonas piscicida</name>
    <dbReference type="NCBI Taxonomy" id="43662"/>
    <lineage>
        <taxon>Bacteria</taxon>
        <taxon>Pseudomonadati</taxon>
        <taxon>Pseudomonadota</taxon>
        <taxon>Gammaproteobacteria</taxon>
        <taxon>Alteromonadales</taxon>
        <taxon>Pseudoalteromonadaceae</taxon>
        <taxon>Pseudoalteromonas</taxon>
    </lineage>
</organism>
<evidence type="ECO:0000256" key="1">
    <source>
        <dbReference type="SAM" id="Phobius"/>
    </source>
</evidence>
<accession>A0A2A5JL35</accession>
<dbReference type="AlphaFoldDB" id="A0A2A5JL35"/>
<dbReference type="GO" id="GO:0008233">
    <property type="term" value="F:peptidase activity"/>
    <property type="evidence" value="ECO:0007669"/>
    <property type="project" value="UniProtKB-KW"/>
</dbReference>
<keyword evidence="1" id="KW-1133">Transmembrane helix</keyword>